<keyword evidence="7" id="KW-1185">Reference proteome</keyword>
<sequence length="540" mass="58239">MTRQPLLEVTDLVVSYATAGGREVHAVNGVSLAVHAGQITAIVGESGSGKSTTAQAIIGLLPGNADIDAGEIRLDGRDLAGLSEKQWRGIRGTRIGLIPQDPNNSLNPVKTIGESVAEGLAVHRRGTAATRKARVLELLEQVGIDDPARRYDQYPHELSGGMKQRVLIAAAVALEPDLIIADEPTSALDVTVQKIILDLLDDMRRQLSIGILFITHDLAVAGDRADHIVVMQRGEVRESGYAATVLTDPRDPYTRQLLADAPSLAVADVHRRRPVPDGDAPPLLVVDGVTQRFGDFTAVDDVSFTVDRGTTHAVVGESGSGKTTLGRSIALFNQPTAGSITVDGTEITTLGRKQRRDLRRSIQLVYQNPYSSLDPRQTIGATVAEPLRNFTRSGKAEAATRVERYLDLVALDSGTAARRPAELSGGQRQRVAIARALILEPELLVLDEAVSALDVTVQAQILRLLDELQHELGLTYVFISHDLAVVRQISDTVSVMSRGRQVEAGPTERVFRAPESDFTRQLIDAIPGRRYRGGDLNLGL</sequence>
<dbReference type="InterPro" id="IPR017871">
    <property type="entry name" value="ABC_transporter-like_CS"/>
</dbReference>
<evidence type="ECO:0000256" key="1">
    <source>
        <dbReference type="ARBA" id="ARBA00005417"/>
    </source>
</evidence>
<comment type="similarity">
    <text evidence="1">Belongs to the ABC transporter superfamily.</text>
</comment>
<dbReference type="InterPro" id="IPR003593">
    <property type="entry name" value="AAA+_ATPase"/>
</dbReference>
<keyword evidence="4 6" id="KW-0067">ATP-binding</keyword>
<dbReference type="Proteomes" id="UP001238805">
    <property type="component" value="Chromosome"/>
</dbReference>
<keyword evidence="3" id="KW-0547">Nucleotide-binding</keyword>
<reference evidence="6 7" key="1">
    <citation type="submission" date="2023-05" db="EMBL/GenBank/DDBJ databases">
        <title>Corynebacterium suedekumii sp. nov. and Corynebacterium breve sp. nov. isolated from raw cow's milk.</title>
        <authorList>
            <person name="Baer M.K."/>
            <person name="Mehl L."/>
            <person name="Hellmuth R."/>
            <person name="Marke G."/>
            <person name="Lipski A."/>
        </authorList>
    </citation>
    <scope>NUCLEOTIDE SEQUENCE [LARGE SCALE GENOMIC DNA]</scope>
    <source>
        <strain evidence="6 7">LM112</strain>
    </source>
</reference>
<name>A0ABY8VLN8_9CORY</name>
<evidence type="ECO:0000313" key="7">
    <source>
        <dbReference type="Proteomes" id="UP001238805"/>
    </source>
</evidence>
<dbReference type="GO" id="GO:0005524">
    <property type="term" value="F:ATP binding"/>
    <property type="evidence" value="ECO:0007669"/>
    <property type="project" value="UniProtKB-KW"/>
</dbReference>
<gene>
    <name evidence="6" type="ORF">QP029_00660</name>
</gene>
<evidence type="ECO:0000256" key="4">
    <source>
        <dbReference type="ARBA" id="ARBA00022840"/>
    </source>
</evidence>
<proteinExistence type="inferred from homology"/>
<evidence type="ECO:0000259" key="5">
    <source>
        <dbReference type="PROSITE" id="PS50893"/>
    </source>
</evidence>
<dbReference type="RefSeq" id="WP_284875013.1">
    <property type="nucleotide sequence ID" value="NZ_CP126970.1"/>
</dbReference>
<accession>A0ABY8VLN8</accession>
<dbReference type="Gene3D" id="3.40.50.300">
    <property type="entry name" value="P-loop containing nucleotide triphosphate hydrolases"/>
    <property type="match status" value="2"/>
</dbReference>
<evidence type="ECO:0000256" key="2">
    <source>
        <dbReference type="ARBA" id="ARBA00022448"/>
    </source>
</evidence>
<dbReference type="SUPFAM" id="SSF52540">
    <property type="entry name" value="P-loop containing nucleoside triphosphate hydrolases"/>
    <property type="match status" value="2"/>
</dbReference>
<dbReference type="NCBIfam" id="NF007739">
    <property type="entry name" value="PRK10419.1"/>
    <property type="match status" value="2"/>
</dbReference>
<feature type="domain" description="ABC transporter" evidence="5">
    <location>
        <begin position="284"/>
        <end position="523"/>
    </location>
</feature>
<dbReference type="NCBIfam" id="NF008453">
    <property type="entry name" value="PRK11308.1"/>
    <property type="match status" value="2"/>
</dbReference>
<dbReference type="CDD" id="cd03257">
    <property type="entry name" value="ABC_NikE_OppD_transporters"/>
    <property type="match status" value="2"/>
</dbReference>
<dbReference type="InterPro" id="IPR003439">
    <property type="entry name" value="ABC_transporter-like_ATP-bd"/>
</dbReference>
<evidence type="ECO:0000313" key="6">
    <source>
        <dbReference type="EMBL" id="WIM70423.1"/>
    </source>
</evidence>
<dbReference type="PANTHER" id="PTHR43776">
    <property type="entry name" value="TRANSPORT ATP-BINDING PROTEIN"/>
    <property type="match status" value="1"/>
</dbReference>
<dbReference type="InterPro" id="IPR050319">
    <property type="entry name" value="ABC_transp_ATP-bind"/>
</dbReference>
<evidence type="ECO:0000256" key="3">
    <source>
        <dbReference type="ARBA" id="ARBA00022741"/>
    </source>
</evidence>
<protein>
    <submittedName>
        <fullName evidence="6">ABC transporter ATP-binding protein</fullName>
    </submittedName>
</protein>
<dbReference type="Pfam" id="PF00005">
    <property type="entry name" value="ABC_tran"/>
    <property type="match status" value="2"/>
</dbReference>
<dbReference type="PROSITE" id="PS00211">
    <property type="entry name" value="ABC_TRANSPORTER_1"/>
    <property type="match status" value="2"/>
</dbReference>
<dbReference type="EMBL" id="CP126970">
    <property type="protein sequence ID" value="WIM70423.1"/>
    <property type="molecule type" value="Genomic_DNA"/>
</dbReference>
<dbReference type="PROSITE" id="PS50893">
    <property type="entry name" value="ABC_TRANSPORTER_2"/>
    <property type="match status" value="2"/>
</dbReference>
<organism evidence="6 7">
    <name type="scientific">Corynebacterium suedekumii</name>
    <dbReference type="NCBI Taxonomy" id="3049801"/>
    <lineage>
        <taxon>Bacteria</taxon>
        <taxon>Bacillati</taxon>
        <taxon>Actinomycetota</taxon>
        <taxon>Actinomycetes</taxon>
        <taxon>Mycobacteriales</taxon>
        <taxon>Corynebacteriaceae</taxon>
        <taxon>Corynebacterium</taxon>
    </lineage>
</organism>
<keyword evidence="2" id="KW-0813">Transport</keyword>
<dbReference type="InterPro" id="IPR027417">
    <property type="entry name" value="P-loop_NTPase"/>
</dbReference>
<feature type="domain" description="ABC transporter" evidence="5">
    <location>
        <begin position="7"/>
        <end position="258"/>
    </location>
</feature>
<dbReference type="PANTHER" id="PTHR43776:SF7">
    <property type="entry name" value="D,D-DIPEPTIDE TRANSPORT ATP-BINDING PROTEIN DDPF-RELATED"/>
    <property type="match status" value="1"/>
</dbReference>
<dbReference type="SMART" id="SM00382">
    <property type="entry name" value="AAA"/>
    <property type="match status" value="2"/>
</dbReference>